<dbReference type="RefSeq" id="WP_053233190.1">
    <property type="nucleotide sequence ID" value="NZ_CP011125.1"/>
</dbReference>
<accession>A0A0F6W2Q4</accession>
<dbReference type="EMBL" id="CP011125">
    <property type="protein sequence ID" value="AKF05975.1"/>
    <property type="molecule type" value="Genomic_DNA"/>
</dbReference>
<dbReference type="Proteomes" id="UP000034883">
    <property type="component" value="Chromosome"/>
</dbReference>
<dbReference type="STRING" id="927083.DB32_003124"/>
<reference evidence="1" key="1">
    <citation type="submission" date="2015-03" db="EMBL/GenBank/DDBJ databases">
        <title>Genome assembly of Sandaracinus amylolyticus DSM 53668.</title>
        <authorList>
            <person name="Sharma G."/>
            <person name="Subramanian S."/>
        </authorList>
    </citation>
    <scope>NUCLEOTIDE SEQUENCE [LARGE SCALE GENOMIC DNA]</scope>
    <source>
        <strain evidence="1">DSM 53668</strain>
    </source>
</reference>
<dbReference type="KEGG" id="samy:DB32_003124"/>
<sequence>MRALFFSFACDHCDGLVDSFDFRGFVVLRRERTLPCEEYVFATRADAERWRELNGLFDAEIREVRGDKPFRWQPSRGTVRGIILADRLFEICPDHKFEPRPNRAFLAQQPEQLAASP</sequence>
<proteinExistence type="predicted"/>
<gene>
    <name evidence="1" type="ORF">DB32_003124</name>
</gene>
<evidence type="ECO:0000313" key="1">
    <source>
        <dbReference type="EMBL" id="AKF05975.1"/>
    </source>
</evidence>
<protein>
    <submittedName>
        <fullName evidence="1">Uncharacterized protein</fullName>
    </submittedName>
</protein>
<evidence type="ECO:0000313" key="2">
    <source>
        <dbReference type="Proteomes" id="UP000034883"/>
    </source>
</evidence>
<name>A0A0F6W2Q4_9BACT</name>
<keyword evidence="2" id="KW-1185">Reference proteome</keyword>
<organism evidence="1 2">
    <name type="scientific">Sandaracinus amylolyticus</name>
    <dbReference type="NCBI Taxonomy" id="927083"/>
    <lineage>
        <taxon>Bacteria</taxon>
        <taxon>Pseudomonadati</taxon>
        <taxon>Myxococcota</taxon>
        <taxon>Polyangia</taxon>
        <taxon>Polyangiales</taxon>
        <taxon>Sandaracinaceae</taxon>
        <taxon>Sandaracinus</taxon>
    </lineage>
</organism>
<dbReference type="AlphaFoldDB" id="A0A0F6W2Q4"/>